<dbReference type="SUPFAM" id="SSF89796">
    <property type="entry name" value="CoA-transferase family III (CaiB/BaiF)"/>
    <property type="match status" value="1"/>
</dbReference>
<dbReference type="Proteomes" id="UP000623307">
    <property type="component" value="Chromosome 1"/>
</dbReference>
<name>A0A375FIX7_9BURK</name>
<dbReference type="Gene3D" id="3.40.50.10540">
    <property type="entry name" value="Crotonobetainyl-coa:carnitine coa-transferase, domain 1"/>
    <property type="match status" value="1"/>
</dbReference>
<dbReference type="PANTHER" id="PTHR48207:SF3">
    <property type="entry name" value="SUCCINATE--HYDROXYMETHYLGLUTARATE COA-TRANSFERASE"/>
    <property type="match status" value="1"/>
</dbReference>
<accession>A0A375FIX7</accession>
<dbReference type="InterPro" id="IPR044855">
    <property type="entry name" value="CoA-Trfase_III_dom3_sf"/>
</dbReference>
<evidence type="ECO:0000313" key="6">
    <source>
        <dbReference type="Proteomes" id="UP000623307"/>
    </source>
</evidence>
<sequence length="413" mass="44673">MLGESLEGLKVLDFSHVLAGPVASMTLADLGAHIVKVEPIEGEIGRHIGPPWINGQSPTFMSVNRNKHSLAVDLKSREGREAIHRMALGADVVIENFRPGVMEKLGLGYGSLAQKNPRLVYCSISAFGQKGPLSSRPGVDGIIQAVSGLMSTLGQHSSPPAKVPVPIADMLTGYLAAIAVLGALHRVRIGRGGQHLDVSLYNATVMLQQVSFAAYFASGKEPEKSGSAAPYACPNEAYPTRDGWMMVVAYHQSRWETLCNLLDFASLASDDRFSTNDSRVANREVLHQILSEKFLTRDTSEWLELLSSQDVICAPVLSYDQVMTSPEYSSSGLTCVVDHPVAGRMRTHRFALEATDGSEDPPMPAPVVGQHTSEALSLYGMTDDEIEKLIRCGVVRDASVNVATLNENQTEYP</sequence>
<dbReference type="InterPro" id="IPR003673">
    <property type="entry name" value="CoA-Trfase_fam_III"/>
</dbReference>
<evidence type="ECO:0000313" key="4">
    <source>
        <dbReference type="EMBL" id="SPC18156.1"/>
    </source>
</evidence>
<protein>
    <submittedName>
        <fullName evidence="2 3">CoA transferase</fullName>
    </submittedName>
</protein>
<gene>
    <name evidence="4" type="ORF">CO2235_MP10361</name>
    <name evidence="3" type="ORF">CO2235_U1010072</name>
    <name evidence="2" type="ORF">JTE92_01395</name>
</gene>
<dbReference type="Gene3D" id="3.30.1540.10">
    <property type="entry name" value="formyl-coa transferase, domain 3"/>
    <property type="match status" value="1"/>
</dbReference>
<reference evidence="3" key="1">
    <citation type="submission" date="2018-01" db="EMBL/GenBank/DDBJ databases">
        <authorList>
            <person name="Clerissi C."/>
        </authorList>
    </citation>
    <scope>NUCLEOTIDE SEQUENCE</scope>
    <source>
        <strain evidence="3">Cupriavidus oxalaticus LMG 2235</strain>
    </source>
</reference>
<dbReference type="InterPro" id="IPR023606">
    <property type="entry name" value="CoA-Trfase_III_dom_1_sf"/>
</dbReference>
<organism evidence="3 5">
    <name type="scientific">Cupriavidus oxalaticus</name>
    <dbReference type="NCBI Taxonomy" id="96344"/>
    <lineage>
        <taxon>Bacteria</taxon>
        <taxon>Pseudomonadati</taxon>
        <taxon>Pseudomonadota</taxon>
        <taxon>Betaproteobacteria</taxon>
        <taxon>Burkholderiales</taxon>
        <taxon>Burkholderiaceae</taxon>
        <taxon>Cupriavidus</taxon>
    </lineage>
</organism>
<keyword evidence="1 3" id="KW-0808">Transferase</keyword>
<reference evidence="5" key="2">
    <citation type="submission" date="2018-01" db="EMBL/GenBank/DDBJ databases">
        <authorList>
            <person name="Gaut B.S."/>
            <person name="Morton B.R."/>
            <person name="Clegg M.T."/>
            <person name="Duvall M.R."/>
        </authorList>
    </citation>
    <scope>NUCLEOTIDE SEQUENCE [LARGE SCALE GENOMIC DNA]</scope>
</reference>
<dbReference type="RefSeq" id="WP_084254628.1">
    <property type="nucleotide sequence ID" value="NZ_LT978516.1"/>
</dbReference>
<evidence type="ECO:0000313" key="3">
    <source>
        <dbReference type="EMBL" id="SPC05118.1"/>
    </source>
</evidence>
<dbReference type="GO" id="GO:0008410">
    <property type="term" value="F:CoA-transferase activity"/>
    <property type="evidence" value="ECO:0007669"/>
    <property type="project" value="TreeGrafter"/>
</dbReference>
<proteinExistence type="predicted"/>
<evidence type="ECO:0000313" key="5">
    <source>
        <dbReference type="Proteomes" id="UP000256862"/>
    </source>
</evidence>
<dbReference type="AlphaFoldDB" id="A0A375FIX7"/>
<evidence type="ECO:0000256" key="1">
    <source>
        <dbReference type="ARBA" id="ARBA00022679"/>
    </source>
</evidence>
<dbReference type="EMBL" id="OGUS01000132">
    <property type="protein sequence ID" value="SPC18156.1"/>
    <property type="molecule type" value="Genomic_DNA"/>
</dbReference>
<dbReference type="EMBL" id="OGUS01000004">
    <property type="protein sequence ID" value="SPC05118.1"/>
    <property type="molecule type" value="Genomic_DNA"/>
</dbReference>
<keyword evidence="6" id="KW-1185">Reference proteome</keyword>
<dbReference type="Pfam" id="PF02515">
    <property type="entry name" value="CoA_transf_3"/>
    <property type="match status" value="1"/>
</dbReference>
<dbReference type="Proteomes" id="UP000256862">
    <property type="component" value="Plasmid CO2235_mp"/>
</dbReference>
<dbReference type="InterPro" id="IPR050483">
    <property type="entry name" value="CoA-transferase_III_domain"/>
</dbReference>
<reference evidence="2 6" key="3">
    <citation type="submission" date="2021-02" db="EMBL/GenBank/DDBJ databases">
        <title>Complete Genome Sequence of Cupriavidus oxalaticus Strain Ox1, a Soil Oxalate-Degrading Species.</title>
        <authorList>
            <person name="Palmieri F."/>
            <person name="Udriet P."/>
            <person name="Deuasquier M."/>
            <person name="Beaudoing E."/>
            <person name="Johnson S.L."/>
            <person name="Davenport K.W."/>
            <person name="Chain P.S."/>
            <person name="Bindschedler S."/>
            <person name="Junier P."/>
        </authorList>
    </citation>
    <scope>NUCLEOTIDE SEQUENCE [LARGE SCALE GENOMIC DNA]</scope>
    <source>
        <strain evidence="2 6">Ox1</strain>
    </source>
</reference>
<evidence type="ECO:0000313" key="2">
    <source>
        <dbReference type="EMBL" id="QRQ92511.1"/>
    </source>
</evidence>
<dbReference type="PANTHER" id="PTHR48207">
    <property type="entry name" value="SUCCINATE--HYDROXYMETHYLGLUTARATE COA-TRANSFERASE"/>
    <property type="match status" value="1"/>
</dbReference>
<dbReference type="OrthoDB" id="5294844at2"/>
<dbReference type="EMBL" id="CP069811">
    <property type="protein sequence ID" value="QRQ92511.1"/>
    <property type="molecule type" value="Genomic_DNA"/>
</dbReference>